<protein>
    <recommendedName>
        <fullName evidence="2">non-specific protein-tyrosine kinase</fullName>
        <ecNumber evidence="2">2.7.10.2</ecNumber>
    </recommendedName>
</protein>
<dbReference type="FunFam" id="3.40.50.300:FF:000527">
    <property type="entry name" value="Tyrosine-protein kinase etk"/>
    <property type="match status" value="1"/>
</dbReference>
<keyword evidence="10" id="KW-1185">Reference proteome</keyword>
<dbReference type="GO" id="GO:0004715">
    <property type="term" value="F:non-membrane spanning protein tyrosine kinase activity"/>
    <property type="evidence" value="ECO:0007669"/>
    <property type="project" value="UniProtKB-EC"/>
</dbReference>
<proteinExistence type="inferred from homology"/>
<evidence type="ECO:0000256" key="1">
    <source>
        <dbReference type="ARBA" id="ARBA00007316"/>
    </source>
</evidence>
<dbReference type="PANTHER" id="PTHR32309">
    <property type="entry name" value="TYROSINE-PROTEIN KINASE"/>
    <property type="match status" value="1"/>
</dbReference>
<keyword evidence="4" id="KW-0547">Nucleotide-binding</keyword>
<dbReference type="Pfam" id="PF10609">
    <property type="entry name" value="ParA"/>
    <property type="match status" value="1"/>
</dbReference>
<evidence type="ECO:0000256" key="5">
    <source>
        <dbReference type="ARBA" id="ARBA00022777"/>
    </source>
</evidence>
<dbReference type="HOGENOM" id="CLU_052027_2_1_0"/>
<dbReference type="STRING" id="383372.Rcas_3668"/>
<keyword evidence="3 9" id="KW-0808">Transferase</keyword>
<dbReference type="EC" id="2.7.10.2" evidence="2"/>
<dbReference type="GO" id="GO:0005886">
    <property type="term" value="C:plasma membrane"/>
    <property type="evidence" value="ECO:0007669"/>
    <property type="project" value="UniProtKB-ARBA"/>
</dbReference>
<comment type="similarity">
    <text evidence="1">Belongs to the CpsD/CapB family.</text>
</comment>
<dbReference type="InterPro" id="IPR050445">
    <property type="entry name" value="Bact_polysacc_biosynth/exp"/>
</dbReference>
<dbReference type="KEGG" id="rca:Rcas_3668"/>
<gene>
    <name evidence="9" type="ordered locus">Rcas_3668</name>
</gene>
<dbReference type="EMBL" id="CP000804">
    <property type="protein sequence ID" value="ABU59717.1"/>
    <property type="molecule type" value="Genomic_DNA"/>
</dbReference>
<dbReference type="NCBIfam" id="TIGR01007">
    <property type="entry name" value="eps_fam"/>
    <property type="match status" value="1"/>
</dbReference>
<evidence type="ECO:0000256" key="4">
    <source>
        <dbReference type="ARBA" id="ARBA00022741"/>
    </source>
</evidence>
<dbReference type="GO" id="GO:0005524">
    <property type="term" value="F:ATP binding"/>
    <property type="evidence" value="ECO:0007669"/>
    <property type="project" value="UniProtKB-KW"/>
</dbReference>
<dbReference type="InterPro" id="IPR005702">
    <property type="entry name" value="Wzc-like_C"/>
</dbReference>
<keyword evidence="6" id="KW-0067">ATP-binding</keyword>
<dbReference type="PANTHER" id="PTHR32309:SF13">
    <property type="entry name" value="FERRIC ENTEROBACTIN TRANSPORT PROTEIN FEPE"/>
    <property type="match status" value="1"/>
</dbReference>
<keyword evidence="7 9" id="KW-0829">Tyrosine-protein kinase</keyword>
<evidence type="ECO:0000256" key="6">
    <source>
        <dbReference type="ARBA" id="ARBA00022840"/>
    </source>
</evidence>
<name>A7NQ71_ROSCS</name>
<dbReference type="CDD" id="cd05387">
    <property type="entry name" value="BY-kinase"/>
    <property type="match status" value="1"/>
</dbReference>
<dbReference type="SUPFAM" id="SSF52540">
    <property type="entry name" value="P-loop containing nucleoside triphosphate hydrolases"/>
    <property type="match status" value="1"/>
</dbReference>
<reference evidence="9 10" key="1">
    <citation type="submission" date="2007-08" db="EMBL/GenBank/DDBJ databases">
        <title>Complete sequence of Roseiflexus castenholzii DSM 13941.</title>
        <authorList>
            <consortium name="US DOE Joint Genome Institute"/>
            <person name="Copeland A."/>
            <person name="Lucas S."/>
            <person name="Lapidus A."/>
            <person name="Barry K."/>
            <person name="Glavina del Rio T."/>
            <person name="Dalin E."/>
            <person name="Tice H."/>
            <person name="Pitluck S."/>
            <person name="Thompson L.S."/>
            <person name="Brettin T."/>
            <person name="Bruce D."/>
            <person name="Detter J.C."/>
            <person name="Han C."/>
            <person name="Tapia R."/>
            <person name="Schmutz J."/>
            <person name="Larimer F."/>
            <person name="Land M."/>
            <person name="Hauser L."/>
            <person name="Kyrpides N."/>
            <person name="Mikhailova N."/>
            <person name="Bryant D.A."/>
            <person name="Hanada S."/>
            <person name="Tsukatani Y."/>
            <person name="Richardson P."/>
        </authorList>
    </citation>
    <scope>NUCLEOTIDE SEQUENCE [LARGE SCALE GENOMIC DNA]</scope>
    <source>
        <strain evidence="10">DSM 13941 / HLO8</strain>
    </source>
</reference>
<dbReference type="InterPro" id="IPR027417">
    <property type="entry name" value="P-loop_NTPase"/>
</dbReference>
<evidence type="ECO:0000256" key="8">
    <source>
        <dbReference type="ARBA" id="ARBA00051245"/>
    </source>
</evidence>
<dbReference type="GO" id="GO:0042802">
    <property type="term" value="F:identical protein binding"/>
    <property type="evidence" value="ECO:0007669"/>
    <property type="project" value="UniProtKB-ARBA"/>
</dbReference>
<evidence type="ECO:0000256" key="3">
    <source>
        <dbReference type="ARBA" id="ARBA00022679"/>
    </source>
</evidence>
<evidence type="ECO:0000256" key="2">
    <source>
        <dbReference type="ARBA" id="ARBA00011903"/>
    </source>
</evidence>
<keyword evidence="5 9" id="KW-0418">Kinase</keyword>
<evidence type="ECO:0000256" key="7">
    <source>
        <dbReference type="ARBA" id="ARBA00023137"/>
    </source>
</evidence>
<comment type="catalytic activity">
    <reaction evidence="8">
        <text>L-tyrosyl-[protein] + ATP = O-phospho-L-tyrosyl-[protein] + ADP + H(+)</text>
        <dbReference type="Rhea" id="RHEA:10596"/>
        <dbReference type="Rhea" id="RHEA-COMP:10136"/>
        <dbReference type="Rhea" id="RHEA-COMP:20101"/>
        <dbReference type="ChEBI" id="CHEBI:15378"/>
        <dbReference type="ChEBI" id="CHEBI:30616"/>
        <dbReference type="ChEBI" id="CHEBI:46858"/>
        <dbReference type="ChEBI" id="CHEBI:61978"/>
        <dbReference type="ChEBI" id="CHEBI:456216"/>
        <dbReference type="EC" id="2.7.10.2"/>
    </reaction>
</comment>
<organism evidence="9 10">
    <name type="scientific">Roseiflexus castenholzii (strain DSM 13941 / HLO8)</name>
    <dbReference type="NCBI Taxonomy" id="383372"/>
    <lineage>
        <taxon>Bacteria</taxon>
        <taxon>Bacillati</taxon>
        <taxon>Chloroflexota</taxon>
        <taxon>Chloroflexia</taxon>
        <taxon>Chloroflexales</taxon>
        <taxon>Roseiflexineae</taxon>
        <taxon>Roseiflexaceae</taxon>
        <taxon>Roseiflexus</taxon>
    </lineage>
</organism>
<evidence type="ECO:0000313" key="9">
    <source>
        <dbReference type="EMBL" id="ABU59717.1"/>
    </source>
</evidence>
<dbReference type="AlphaFoldDB" id="A7NQ71"/>
<sequence length="233" mass="25224">MNTTNDARAMNQTNGYAESPLIALRDPRSPAAEAYRTLRTNIQFSSLDKPLHTLLATSTAPDEGKSTTLANLAVTIAQAEQRVILVDCDLRRPSLHTLFGLTNDVGLTTMILAQDDAPPPLQDTGVPGLSLLASGPLPPRPADILGSRRMETVIQRLRTMADIVLFDTPPVIAVTDAAVLATRVDGVLLVIEAGRTRRDRARRAREILEKVKANIIGVVLNGARFDGEYGYYA</sequence>
<dbReference type="eggNOG" id="COG0489">
    <property type="taxonomic scope" value="Bacteria"/>
</dbReference>
<evidence type="ECO:0000313" key="10">
    <source>
        <dbReference type="Proteomes" id="UP000000263"/>
    </source>
</evidence>
<accession>A7NQ71</accession>
<dbReference type="InterPro" id="IPR033756">
    <property type="entry name" value="YlxH/NBP35"/>
</dbReference>
<dbReference type="Gene3D" id="3.40.50.300">
    <property type="entry name" value="P-loop containing nucleotide triphosphate hydrolases"/>
    <property type="match status" value="1"/>
</dbReference>
<dbReference type="Proteomes" id="UP000000263">
    <property type="component" value="Chromosome"/>
</dbReference>